<feature type="transmembrane region" description="Helical" evidence="1">
    <location>
        <begin position="107"/>
        <end position="129"/>
    </location>
</feature>
<accession>A0A1L4D2E2</accession>
<keyword evidence="4" id="KW-1185">Reference proteome</keyword>
<feature type="transmembrane region" description="Helical" evidence="1">
    <location>
        <begin position="165"/>
        <end position="184"/>
    </location>
</feature>
<dbReference type="AlphaFoldDB" id="A0A1L4D2E2"/>
<dbReference type="InterPro" id="IPR011646">
    <property type="entry name" value="KAP_P-loop"/>
</dbReference>
<gene>
    <name evidence="3" type="ORF">AXG55_10765</name>
</gene>
<keyword evidence="1" id="KW-0472">Membrane</keyword>
<dbReference type="SUPFAM" id="SSF52540">
    <property type="entry name" value="P-loop containing nucleoside triphosphate hydrolases"/>
    <property type="match status" value="1"/>
</dbReference>
<evidence type="ECO:0000313" key="3">
    <source>
        <dbReference type="EMBL" id="APJ04360.1"/>
    </source>
</evidence>
<dbReference type="Pfam" id="PF07693">
    <property type="entry name" value="KAP_NTPase"/>
    <property type="match status" value="1"/>
</dbReference>
<dbReference type="Proteomes" id="UP000184731">
    <property type="component" value="Chromosome"/>
</dbReference>
<proteinExistence type="predicted"/>
<name>A0A1L4D2E2_9BACT</name>
<dbReference type="RefSeq" id="WP_148698116.1">
    <property type="nucleotide sequence ID" value="NZ_CP017834.1"/>
</dbReference>
<dbReference type="InterPro" id="IPR027417">
    <property type="entry name" value="P-loop_NTPase"/>
</dbReference>
<keyword evidence="1" id="KW-0812">Transmembrane</keyword>
<dbReference type="EMBL" id="CP017834">
    <property type="protein sequence ID" value="APJ04360.1"/>
    <property type="molecule type" value="Genomic_DNA"/>
</dbReference>
<dbReference type="OrthoDB" id="9806479at2"/>
<evidence type="ECO:0000256" key="1">
    <source>
        <dbReference type="SAM" id="Phobius"/>
    </source>
</evidence>
<protein>
    <recommendedName>
        <fullName evidence="2">KAP NTPase domain-containing protein</fullName>
    </recommendedName>
</protein>
<reference evidence="3 4" key="1">
    <citation type="submission" date="2016-10" db="EMBL/GenBank/DDBJ databases">
        <title>Silvanigrella aquatica sp. nov., isolated from a freshwater lake located in the Black Forest, Germany, description of Silvanigrellaceae fam. nov., Silvanigrellales ord. nov., reclassification of the order Bdellovibrionales in the class Oligoflexia, reclassification of the families Bacteriovoracaceae and Halobacteriovoraceae in the new order Bacteriovoracales ord. nov., and reclassification of the family Pseudobacteriovoracaceae in the order Oligoflexiales.</title>
        <authorList>
            <person name="Hahn M.W."/>
            <person name="Schmidt J."/>
            <person name="Koll U."/>
            <person name="Rohde M."/>
            <person name="Verbag S."/>
            <person name="Pitt A."/>
            <person name="Nakai R."/>
            <person name="Naganuma T."/>
            <person name="Lang E."/>
        </authorList>
    </citation>
    <scope>NUCLEOTIDE SEQUENCE [LARGE SCALE GENOMIC DNA]</scope>
    <source>
        <strain evidence="3 4">MWH-Nonnen-W8red</strain>
    </source>
</reference>
<sequence>MHQHDNTSLKECWSNFKRLISHDPPLLRKTKEKLEAHDGIDEHKSLNYESIKHQIDIYIHKNENLIFLIGPWGSGKTYLIEKYSHEIQEGGLHFIKKSFFGIKSLNAAYVHLLGIFKTGLFLFVIYTVIYRFGFYESNFFAPLFIVLSLMLLTNRMNITYSFYKFISSLVDILITSGFHLAILTRKVLDMRDLRNFKHKVYILDDLDRSSLKDEDRWALLANLWNYNTTYIVLLGYSEDDRVKGKSKLELIEFCEKLEGKIIFLPIAWERNEEIMNFYLSQIFSNFNLSSPFQSPIWNVIFTPRELINIADHFKIKFEEYQIRHKGYENTGGIFFDCLLIRSLMNRFIDKAKIIHDHKIYLIKQTQNDIPKDILKFYNSINQFLNTLDSYLVKLNNLKEQPNSEIKNKENQELLEIIFLHSEEKMLKFFDDTTQIWTDNNDKKEIP</sequence>
<feature type="transmembrane region" description="Helical" evidence="1">
    <location>
        <begin position="135"/>
        <end position="153"/>
    </location>
</feature>
<dbReference type="KEGG" id="saqi:AXG55_10765"/>
<evidence type="ECO:0000313" key="4">
    <source>
        <dbReference type="Proteomes" id="UP000184731"/>
    </source>
</evidence>
<feature type="domain" description="KAP NTPase" evidence="2">
    <location>
        <begin position="61"/>
        <end position="103"/>
    </location>
</feature>
<organism evidence="3 4">
    <name type="scientific">Silvanigrella aquatica</name>
    <dbReference type="NCBI Taxonomy" id="1915309"/>
    <lineage>
        <taxon>Bacteria</taxon>
        <taxon>Pseudomonadati</taxon>
        <taxon>Bdellovibrionota</taxon>
        <taxon>Oligoflexia</taxon>
        <taxon>Silvanigrellales</taxon>
        <taxon>Silvanigrellaceae</taxon>
        <taxon>Silvanigrella</taxon>
    </lineage>
</organism>
<dbReference type="Gene3D" id="3.40.50.300">
    <property type="entry name" value="P-loop containing nucleotide triphosphate hydrolases"/>
    <property type="match status" value="1"/>
</dbReference>
<dbReference type="STRING" id="1915309.AXG55_10765"/>
<keyword evidence="1" id="KW-1133">Transmembrane helix</keyword>
<evidence type="ECO:0000259" key="2">
    <source>
        <dbReference type="Pfam" id="PF07693"/>
    </source>
</evidence>